<sequence length="996" mass="106969">MMVDRDRAPAVDVVAELATAGFVDAIEIGRGGFGVVYRCAQAGLGRVVAVKVLTALSDEDRARFAAEQQAMARLTGHPHIVAVLQAGQTVSGRPFLVMPLCAQGSWQDRIAEQATLGLDEVLAVGAKMAGALAAAHRAGVVHRDVKPANILFTEYGEPALTDFGVAHTSGGFQTTREASAGTPAFTAPELVDGAQPHEASDVYGLGATLFAALTGHAAVQRRHDEQVVAQFVPITGDPVPDLGEHNVPTEVAAIIAAAMAPDATERPSAAELGEQLHQAQLRHPDGAGGSARPATSSATAAHPTMGHLPALPGEVVGRETEVAHLQKLLAGSRLVTLTGVGGVGKTTLAIHAATQLRTDYPDGVWLIELAGLHNGALLTETVAAALGVRDQPGRALNDVLMGILTQRHTLLILDNCEHLIDDAAKFVDTALRHCPRVHVLATSRGILDNAAETIMTVSPLAVPDPNTDPNLANLAAYPGVALFLQRTRAAVPDFTLATHNAAAVARICTRVEGLPLAIELAAARMRAMSAQQIADGLTDRYTLLTRGHRGAPTRHKTLADCIDWSYQLCTHTEQQLWAAFAVFAESFDLPAAQYLCAGDLPAEDFLPDLLGALVEKSILIRTQQRDQVRFRLLETLRDYAKTHLTQSEQHRLRARHTRWYHQLVTQARPQWFGHGQLYWSERLIREMANIREALQFALDHDSVTALDMAVAMRPIWLNTGMLGEARRWLKSALDATSDQPSPLRIHALGDVAFIAFVQGDLAESCARVAEARDHLETMDDAELNATIDCMEGYIAVQMGEIERAAECIRGALAGVVEPEVRWASLYYLGWVLAASGDVAQAVSCFETALEFSRSHGESIYQSRALVSVGMGHWLRGDPQRAEPVLIEGLRLSQFVGDPFNGAQCLESLAWTASSRHDWRHAAVLMAAADAQSRAIGSPLLYVPDLINCHVQCDKQARQELGAEGFAAAWAEGAALNFDEAVALVLDSYGVAPQPHS</sequence>
<dbReference type="PROSITE" id="PS00107">
    <property type="entry name" value="PROTEIN_KINASE_ATP"/>
    <property type="match status" value="1"/>
</dbReference>
<name>A0A1X2AXI0_9MYCO</name>
<feature type="region of interest" description="Disordered" evidence="4">
    <location>
        <begin position="282"/>
        <end position="311"/>
    </location>
</feature>
<evidence type="ECO:0000256" key="4">
    <source>
        <dbReference type="SAM" id="MobiDB-lite"/>
    </source>
</evidence>
<feature type="domain" description="Protein kinase" evidence="5">
    <location>
        <begin position="22"/>
        <end position="280"/>
    </location>
</feature>
<dbReference type="Pfam" id="PF13401">
    <property type="entry name" value="AAA_22"/>
    <property type="match status" value="1"/>
</dbReference>
<dbReference type="Gene3D" id="1.25.40.10">
    <property type="entry name" value="Tetratricopeptide repeat domain"/>
    <property type="match status" value="1"/>
</dbReference>
<keyword evidence="7" id="KW-1185">Reference proteome</keyword>
<dbReference type="SUPFAM" id="SSF52540">
    <property type="entry name" value="P-loop containing nucleoside triphosphate hydrolases"/>
    <property type="match status" value="1"/>
</dbReference>
<accession>A0A1X2AXI0</accession>
<dbReference type="Gene3D" id="1.10.510.10">
    <property type="entry name" value="Transferase(Phosphotransferase) domain 1"/>
    <property type="match status" value="1"/>
</dbReference>
<comment type="caution">
    <text evidence="6">The sequence shown here is derived from an EMBL/GenBank/DDBJ whole genome shotgun (WGS) entry which is preliminary data.</text>
</comment>
<feature type="binding site" evidence="3">
    <location>
        <position position="51"/>
    </location>
    <ligand>
        <name>ATP</name>
        <dbReference type="ChEBI" id="CHEBI:30616"/>
    </ligand>
</feature>
<evidence type="ECO:0000256" key="1">
    <source>
        <dbReference type="ARBA" id="ARBA00022741"/>
    </source>
</evidence>
<protein>
    <recommendedName>
        <fullName evidence="5">Protein kinase domain-containing protein</fullName>
    </recommendedName>
</protein>
<dbReference type="Proteomes" id="UP000193087">
    <property type="component" value="Unassembled WGS sequence"/>
</dbReference>
<dbReference type="InterPro" id="IPR008271">
    <property type="entry name" value="Ser/Thr_kinase_AS"/>
</dbReference>
<dbReference type="SMART" id="SM00028">
    <property type="entry name" value="TPR"/>
    <property type="match status" value="2"/>
</dbReference>
<dbReference type="SUPFAM" id="SSF56112">
    <property type="entry name" value="Protein kinase-like (PK-like)"/>
    <property type="match status" value="1"/>
</dbReference>
<dbReference type="SMART" id="SM00220">
    <property type="entry name" value="S_TKc"/>
    <property type="match status" value="1"/>
</dbReference>
<evidence type="ECO:0000256" key="2">
    <source>
        <dbReference type="ARBA" id="ARBA00022840"/>
    </source>
</evidence>
<dbReference type="Gene3D" id="3.40.50.300">
    <property type="entry name" value="P-loop containing nucleotide triphosphate hydrolases"/>
    <property type="match status" value="1"/>
</dbReference>
<dbReference type="InterPro" id="IPR049945">
    <property type="entry name" value="AAA_22"/>
</dbReference>
<dbReference type="GO" id="GO:0005524">
    <property type="term" value="F:ATP binding"/>
    <property type="evidence" value="ECO:0007669"/>
    <property type="project" value="UniProtKB-UniRule"/>
</dbReference>
<dbReference type="InterPro" id="IPR017441">
    <property type="entry name" value="Protein_kinase_ATP_BS"/>
</dbReference>
<feature type="compositionally biased region" description="Low complexity" evidence="4">
    <location>
        <begin position="290"/>
        <end position="304"/>
    </location>
</feature>
<dbReference type="InterPro" id="IPR027417">
    <property type="entry name" value="P-loop_NTPase"/>
</dbReference>
<proteinExistence type="predicted"/>
<dbReference type="EMBL" id="LQPQ01000257">
    <property type="protein sequence ID" value="ORW56026.1"/>
    <property type="molecule type" value="Genomic_DNA"/>
</dbReference>
<dbReference type="PROSITE" id="PS00108">
    <property type="entry name" value="PROTEIN_KINASE_ST"/>
    <property type="match status" value="1"/>
</dbReference>
<dbReference type="PROSITE" id="PS50011">
    <property type="entry name" value="PROTEIN_KINASE_DOM"/>
    <property type="match status" value="1"/>
</dbReference>
<dbReference type="AlphaFoldDB" id="A0A1X2AXI0"/>
<dbReference type="GO" id="GO:0004672">
    <property type="term" value="F:protein kinase activity"/>
    <property type="evidence" value="ECO:0007669"/>
    <property type="project" value="InterPro"/>
</dbReference>
<evidence type="ECO:0000313" key="6">
    <source>
        <dbReference type="EMBL" id="ORW56026.1"/>
    </source>
</evidence>
<dbReference type="CDD" id="cd14014">
    <property type="entry name" value="STKc_PknB_like"/>
    <property type="match status" value="1"/>
</dbReference>
<dbReference type="InterPro" id="IPR011009">
    <property type="entry name" value="Kinase-like_dom_sf"/>
</dbReference>
<dbReference type="InterPro" id="IPR000719">
    <property type="entry name" value="Prot_kinase_dom"/>
</dbReference>
<dbReference type="OrthoDB" id="136365at2"/>
<gene>
    <name evidence="6" type="ORF">AWC22_07090</name>
</gene>
<dbReference type="GO" id="GO:0016887">
    <property type="term" value="F:ATP hydrolysis activity"/>
    <property type="evidence" value="ECO:0007669"/>
    <property type="project" value="InterPro"/>
</dbReference>
<dbReference type="STRING" id="486698.AWC22_07090"/>
<dbReference type="PANTHER" id="PTHR47691:SF3">
    <property type="entry name" value="HTH-TYPE TRANSCRIPTIONAL REGULATOR RV0890C-RELATED"/>
    <property type="match status" value="1"/>
</dbReference>
<dbReference type="Pfam" id="PF00069">
    <property type="entry name" value="Pkinase"/>
    <property type="match status" value="1"/>
</dbReference>
<evidence type="ECO:0000256" key="3">
    <source>
        <dbReference type="PROSITE-ProRule" id="PRU10141"/>
    </source>
</evidence>
<keyword evidence="2 3" id="KW-0067">ATP-binding</keyword>
<reference evidence="6 7" key="1">
    <citation type="submission" date="2016-01" db="EMBL/GenBank/DDBJ databases">
        <title>The new phylogeny of the genus Mycobacterium.</title>
        <authorList>
            <person name="Tarcisio F."/>
            <person name="Conor M."/>
            <person name="Antonella G."/>
            <person name="Elisabetta G."/>
            <person name="Giulia F.S."/>
            <person name="Sara T."/>
            <person name="Anna F."/>
            <person name="Clotilde B."/>
            <person name="Roberto B."/>
            <person name="Veronica D.S."/>
            <person name="Fabio R."/>
            <person name="Monica P."/>
            <person name="Olivier J."/>
            <person name="Enrico T."/>
            <person name="Nicola S."/>
        </authorList>
    </citation>
    <scope>NUCLEOTIDE SEQUENCE [LARGE SCALE GENOMIC DNA]</scope>
    <source>
        <strain evidence="6 7">DSM 45176</strain>
    </source>
</reference>
<dbReference type="InterPro" id="IPR011990">
    <property type="entry name" value="TPR-like_helical_dom_sf"/>
</dbReference>
<dbReference type="InterPro" id="IPR019734">
    <property type="entry name" value="TPR_rpt"/>
</dbReference>
<dbReference type="PANTHER" id="PTHR47691">
    <property type="entry name" value="REGULATOR-RELATED"/>
    <property type="match status" value="1"/>
</dbReference>
<dbReference type="PRINTS" id="PR00364">
    <property type="entry name" value="DISEASERSIST"/>
</dbReference>
<organism evidence="6 7">
    <name type="scientific">Mycobacterium riyadhense</name>
    <dbReference type="NCBI Taxonomy" id="486698"/>
    <lineage>
        <taxon>Bacteria</taxon>
        <taxon>Bacillati</taxon>
        <taxon>Actinomycetota</taxon>
        <taxon>Actinomycetes</taxon>
        <taxon>Mycobacteriales</taxon>
        <taxon>Mycobacteriaceae</taxon>
        <taxon>Mycobacterium</taxon>
    </lineage>
</organism>
<dbReference type="SUPFAM" id="SSF48452">
    <property type="entry name" value="TPR-like"/>
    <property type="match status" value="1"/>
</dbReference>
<keyword evidence="1 3" id="KW-0547">Nucleotide-binding</keyword>
<evidence type="ECO:0000313" key="7">
    <source>
        <dbReference type="Proteomes" id="UP000193087"/>
    </source>
</evidence>
<evidence type="ECO:0000259" key="5">
    <source>
        <dbReference type="PROSITE" id="PS50011"/>
    </source>
</evidence>